<name>A0A1J7JRS7_9PEZI</name>
<accession>A0A1J7JRS7</accession>
<evidence type="ECO:0000313" key="3">
    <source>
        <dbReference type="Proteomes" id="UP000182658"/>
    </source>
</evidence>
<reference evidence="2 3" key="1">
    <citation type="submission" date="2016-10" db="EMBL/GenBank/DDBJ databases">
        <title>Draft genome sequence of Coniochaeta ligniaria NRRL30616, a lignocellulolytic fungus for bioabatement of inhibitors in plant biomass hydrolysates.</title>
        <authorList>
            <consortium name="DOE Joint Genome Institute"/>
            <person name="Jimenez D.J."/>
            <person name="Hector R.E."/>
            <person name="Riley R."/>
            <person name="Sun H."/>
            <person name="Grigoriev I.V."/>
            <person name="Van Elsas J.D."/>
            <person name="Nichols N.N."/>
        </authorList>
    </citation>
    <scope>NUCLEOTIDE SEQUENCE [LARGE SCALE GENOMIC DNA]</scope>
    <source>
        <strain evidence="2 3">NRRL 30616</strain>
    </source>
</reference>
<organism evidence="2 3">
    <name type="scientific">Coniochaeta ligniaria NRRL 30616</name>
    <dbReference type="NCBI Taxonomy" id="1408157"/>
    <lineage>
        <taxon>Eukaryota</taxon>
        <taxon>Fungi</taxon>
        <taxon>Dikarya</taxon>
        <taxon>Ascomycota</taxon>
        <taxon>Pezizomycotina</taxon>
        <taxon>Sordariomycetes</taxon>
        <taxon>Sordariomycetidae</taxon>
        <taxon>Coniochaetales</taxon>
        <taxon>Coniochaetaceae</taxon>
        <taxon>Coniochaeta</taxon>
    </lineage>
</organism>
<protein>
    <submittedName>
        <fullName evidence="2">Uncharacterized protein</fullName>
    </submittedName>
</protein>
<proteinExistence type="predicted"/>
<dbReference type="AlphaFoldDB" id="A0A1J7JRS7"/>
<dbReference type="Proteomes" id="UP000182658">
    <property type="component" value="Unassembled WGS sequence"/>
</dbReference>
<dbReference type="EMBL" id="KV875096">
    <property type="protein sequence ID" value="OIW30474.1"/>
    <property type="molecule type" value="Genomic_DNA"/>
</dbReference>
<feature type="region of interest" description="Disordered" evidence="1">
    <location>
        <begin position="1"/>
        <end position="28"/>
    </location>
</feature>
<keyword evidence="3" id="KW-1185">Reference proteome</keyword>
<sequence length="90" mass="10179">MAKPESNAPDPGDPQSGKDDEASPLAQISVPLKRRASVWRLIDDPVPKQTFWDPANRKTWHQNYPEMVYVGQNKIMGVDSLEIMPRAIHL</sequence>
<dbReference type="InParanoid" id="A0A1J7JRS7"/>
<evidence type="ECO:0000256" key="1">
    <source>
        <dbReference type="SAM" id="MobiDB-lite"/>
    </source>
</evidence>
<gene>
    <name evidence="2" type="ORF">CONLIGDRAFT_679257</name>
</gene>
<evidence type="ECO:0000313" key="2">
    <source>
        <dbReference type="EMBL" id="OIW30474.1"/>
    </source>
</evidence>